<dbReference type="Pfam" id="PF00150">
    <property type="entry name" value="Cellulase"/>
    <property type="match status" value="1"/>
</dbReference>
<dbReference type="SUPFAM" id="SSF51445">
    <property type="entry name" value="(Trans)glycosidases"/>
    <property type="match status" value="1"/>
</dbReference>
<accession>A0ABX0JHM8</accession>
<name>A0ABX0JHM8_9PROT</name>
<dbReference type="PANTHER" id="PTHR34142:SF1">
    <property type="entry name" value="GLYCOSIDE HYDROLASE FAMILY 5 DOMAIN-CONTAINING PROTEIN"/>
    <property type="match status" value="1"/>
</dbReference>
<evidence type="ECO:0000259" key="4">
    <source>
        <dbReference type="Pfam" id="PF00150"/>
    </source>
</evidence>
<sequence length="324" mass="36058">MVFAAPAQAAILPGVNLAGPAFASGKIPGRYGWDYVFPKQQEIDYYTSHGMKLFRLPLSWERLQPEPSGPLDQAYLQHVRDFVTAAQAAGALTIIDIHNYGAYRGQLIGTEEAPVALFTDLWVKLAHEFGSSPSVLFGLMNEPKQKSADEWANFQQQAINAIRKTGATNRILAAGIDWDGAHNFQQVNGTALARLHDPRKALLFEAHQYFDRDSSGTAPDCVSEDQVEGRLAPFADWLEAHHAKGVLGEFGVGRSPACLADLRHAMTYIYSRPSLWYGWTYWAGGPLWGEYMYTLEPKKDGSERPQMEILRDVLQSQPSENHAH</sequence>
<keyword evidence="6" id="KW-1185">Reference proteome</keyword>
<dbReference type="InterPro" id="IPR017853">
    <property type="entry name" value="GH"/>
</dbReference>
<proteinExistence type="inferred from homology"/>
<dbReference type="InterPro" id="IPR001547">
    <property type="entry name" value="Glyco_hydro_5"/>
</dbReference>
<protein>
    <submittedName>
        <fullName evidence="5">Cellulase family glycosylhydrolase</fullName>
    </submittedName>
</protein>
<dbReference type="Gene3D" id="3.20.20.80">
    <property type="entry name" value="Glycosidases"/>
    <property type="match status" value="1"/>
</dbReference>
<feature type="domain" description="Glycoside hydrolase family 5" evidence="4">
    <location>
        <begin position="27"/>
        <end position="283"/>
    </location>
</feature>
<evidence type="ECO:0000256" key="1">
    <source>
        <dbReference type="ARBA" id="ARBA00022801"/>
    </source>
</evidence>
<keyword evidence="2 3" id="KW-0326">Glycosidase</keyword>
<reference evidence="5 6" key="1">
    <citation type="journal article" date="2020" name="Int. J. Syst. Evol. Microbiol.">
        <title>Novel acetic acid bacteria from cider fermentations: Acetobacter conturbans sp. nov. and Acetobacter fallax sp. nov.</title>
        <authorList>
            <person name="Sombolestani A.S."/>
            <person name="Cleenwerck I."/>
            <person name="Cnockaert M."/>
            <person name="Borremans W."/>
            <person name="Wieme A.D."/>
            <person name="De Vuyst L."/>
            <person name="Vandamme P."/>
        </authorList>
    </citation>
    <scope>NUCLEOTIDE SEQUENCE [LARGE SCALE GENOMIC DNA]</scope>
    <source>
        <strain evidence="5 6">LMG 30640</strain>
    </source>
</reference>
<dbReference type="Proteomes" id="UP000635278">
    <property type="component" value="Unassembled WGS sequence"/>
</dbReference>
<comment type="caution">
    <text evidence="5">The sequence shown here is derived from an EMBL/GenBank/DDBJ whole genome shotgun (WGS) entry which is preliminary data.</text>
</comment>
<evidence type="ECO:0000256" key="3">
    <source>
        <dbReference type="RuleBase" id="RU361153"/>
    </source>
</evidence>
<comment type="similarity">
    <text evidence="3">Belongs to the glycosyl hydrolase 5 (cellulase A) family.</text>
</comment>
<dbReference type="EMBL" id="WOTB01000001">
    <property type="protein sequence ID" value="NHN83066.1"/>
    <property type="molecule type" value="Genomic_DNA"/>
</dbReference>
<dbReference type="PANTHER" id="PTHR34142">
    <property type="entry name" value="ENDO-BETA-1,4-GLUCANASE A"/>
    <property type="match status" value="1"/>
</dbReference>
<organism evidence="5 6">
    <name type="scientific">Acetobacter musti</name>
    <dbReference type="NCBI Taxonomy" id="864732"/>
    <lineage>
        <taxon>Bacteria</taxon>
        <taxon>Pseudomonadati</taxon>
        <taxon>Pseudomonadota</taxon>
        <taxon>Alphaproteobacteria</taxon>
        <taxon>Acetobacterales</taxon>
        <taxon>Acetobacteraceae</taxon>
        <taxon>Acetobacter</taxon>
    </lineage>
</organism>
<evidence type="ECO:0000313" key="6">
    <source>
        <dbReference type="Proteomes" id="UP000635278"/>
    </source>
</evidence>
<evidence type="ECO:0000256" key="2">
    <source>
        <dbReference type="ARBA" id="ARBA00023295"/>
    </source>
</evidence>
<keyword evidence="1 3" id="KW-0378">Hydrolase</keyword>
<gene>
    <name evidence="5" type="ORF">GOB93_00165</name>
</gene>
<evidence type="ECO:0000313" key="5">
    <source>
        <dbReference type="EMBL" id="NHN83066.1"/>
    </source>
</evidence>